<organism evidence="1">
    <name type="scientific">Lepeophtheirus salmonis</name>
    <name type="common">Salmon louse</name>
    <name type="synonym">Caligus salmonis</name>
    <dbReference type="NCBI Taxonomy" id="72036"/>
    <lineage>
        <taxon>Eukaryota</taxon>
        <taxon>Metazoa</taxon>
        <taxon>Ecdysozoa</taxon>
        <taxon>Arthropoda</taxon>
        <taxon>Crustacea</taxon>
        <taxon>Multicrustacea</taxon>
        <taxon>Hexanauplia</taxon>
        <taxon>Copepoda</taxon>
        <taxon>Siphonostomatoida</taxon>
        <taxon>Caligidae</taxon>
        <taxon>Lepeophtheirus</taxon>
    </lineage>
</organism>
<accession>A0A0K2TY90</accession>
<sequence>LIQFMCYYAISMCKVDKSLSRVYFPSFFERLETVFYFFPLSLLLLSSHCVFLRNNSVLLQGIFSKKSAPLSSLFLIESE</sequence>
<reference evidence="1" key="1">
    <citation type="submission" date="2014-05" db="EMBL/GenBank/DDBJ databases">
        <authorList>
            <person name="Chronopoulou M."/>
        </authorList>
    </citation>
    <scope>NUCLEOTIDE SEQUENCE</scope>
    <source>
        <tissue evidence="1">Whole organism</tissue>
    </source>
</reference>
<evidence type="ECO:0000313" key="1">
    <source>
        <dbReference type="EMBL" id="CDW30336.1"/>
    </source>
</evidence>
<name>A0A0K2TY90_LEPSM</name>
<dbReference type="EMBL" id="HACA01012975">
    <property type="protein sequence ID" value="CDW30336.1"/>
    <property type="molecule type" value="Transcribed_RNA"/>
</dbReference>
<protein>
    <submittedName>
        <fullName evidence="1">Uncharacterized protein</fullName>
    </submittedName>
</protein>
<feature type="non-terminal residue" evidence="1">
    <location>
        <position position="1"/>
    </location>
</feature>
<dbReference type="AlphaFoldDB" id="A0A0K2TY90"/>
<proteinExistence type="predicted"/>